<feature type="compositionally biased region" description="Low complexity" evidence="1">
    <location>
        <begin position="90"/>
        <end position="100"/>
    </location>
</feature>
<protein>
    <submittedName>
        <fullName evidence="2">Uncharacterized protein</fullName>
    </submittedName>
</protein>
<name>A0ABN9WZG1_9DINO</name>
<feature type="non-terminal residue" evidence="2">
    <location>
        <position position="1"/>
    </location>
</feature>
<sequence length="251" mass="26536">AGSLSCGCGTPARGRSPCTCPPARRGPPLAPAAPRRARRLWPGAAARPCSAPAPGSSSSSGGWPPPRAAGSRAAPRAGRRAACWRRRTSASRARPAATTGARRCWRRGGCLPPHGAARRRPRPRRSPRAALRALGLRGLGEAGARLPRPRQCGSRRRPHGRQRPHLARALRAGLCRQTPSESTVGSFCRRLPAGRVLGVRGAGGRGAHIPDALLAVQAHAHPAASFLALSQWPGPVWQWQELVRSGMSSHR</sequence>
<evidence type="ECO:0000313" key="2">
    <source>
        <dbReference type="EMBL" id="CAK0892335.1"/>
    </source>
</evidence>
<evidence type="ECO:0000313" key="3">
    <source>
        <dbReference type="Proteomes" id="UP001189429"/>
    </source>
</evidence>
<feature type="compositionally biased region" description="Basic residues" evidence="1">
    <location>
        <begin position="153"/>
        <end position="164"/>
    </location>
</feature>
<feature type="compositionally biased region" description="Basic residues" evidence="1">
    <location>
        <begin position="77"/>
        <end position="89"/>
    </location>
</feature>
<gene>
    <name evidence="2" type="ORF">PCOR1329_LOCUS72027</name>
</gene>
<evidence type="ECO:0000256" key="1">
    <source>
        <dbReference type="SAM" id="MobiDB-lite"/>
    </source>
</evidence>
<accession>A0ABN9WZG1</accession>
<reference evidence="2" key="1">
    <citation type="submission" date="2023-10" db="EMBL/GenBank/DDBJ databases">
        <authorList>
            <person name="Chen Y."/>
            <person name="Shah S."/>
            <person name="Dougan E. K."/>
            <person name="Thang M."/>
            <person name="Chan C."/>
        </authorList>
    </citation>
    <scope>NUCLEOTIDE SEQUENCE [LARGE SCALE GENOMIC DNA]</scope>
</reference>
<proteinExistence type="predicted"/>
<feature type="region of interest" description="Disordered" evidence="1">
    <location>
        <begin position="138"/>
        <end position="164"/>
    </location>
</feature>
<feature type="non-terminal residue" evidence="2">
    <location>
        <position position="251"/>
    </location>
</feature>
<keyword evidence="3" id="KW-1185">Reference proteome</keyword>
<feature type="compositionally biased region" description="Low complexity" evidence="1">
    <location>
        <begin position="40"/>
        <end position="76"/>
    </location>
</feature>
<dbReference type="Proteomes" id="UP001189429">
    <property type="component" value="Unassembled WGS sequence"/>
</dbReference>
<comment type="caution">
    <text evidence="2">The sequence shown here is derived from an EMBL/GenBank/DDBJ whole genome shotgun (WGS) entry which is preliminary data.</text>
</comment>
<dbReference type="EMBL" id="CAUYUJ010019599">
    <property type="protein sequence ID" value="CAK0892335.1"/>
    <property type="molecule type" value="Genomic_DNA"/>
</dbReference>
<feature type="region of interest" description="Disordered" evidence="1">
    <location>
        <begin position="1"/>
        <end position="100"/>
    </location>
</feature>
<organism evidence="2 3">
    <name type="scientific">Prorocentrum cordatum</name>
    <dbReference type="NCBI Taxonomy" id="2364126"/>
    <lineage>
        <taxon>Eukaryota</taxon>
        <taxon>Sar</taxon>
        <taxon>Alveolata</taxon>
        <taxon>Dinophyceae</taxon>
        <taxon>Prorocentrales</taxon>
        <taxon>Prorocentraceae</taxon>
        <taxon>Prorocentrum</taxon>
    </lineage>
</organism>